<comment type="similarity">
    <text evidence="1 3">Belongs to the bacterial ribosomal protein bS6 family.</text>
</comment>
<evidence type="ECO:0000256" key="4">
    <source>
        <dbReference type="SAM" id="MobiDB-lite"/>
    </source>
</evidence>
<dbReference type="EMBL" id="MHIY01000029">
    <property type="protein sequence ID" value="OGY59235.1"/>
    <property type="molecule type" value="Genomic_DNA"/>
</dbReference>
<evidence type="ECO:0000256" key="1">
    <source>
        <dbReference type="ARBA" id="ARBA00009512"/>
    </source>
</evidence>
<dbReference type="GO" id="GO:1990904">
    <property type="term" value="C:ribonucleoprotein complex"/>
    <property type="evidence" value="ECO:0007669"/>
    <property type="project" value="UniProtKB-KW"/>
</dbReference>
<dbReference type="AlphaFoldDB" id="A0A1G1Z3N2"/>
<dbReference type="GO" id="GO:0003735">
    <property type="term" value="F:structural constituent of ribosome"/>
    <property type="evidence" value="ECO:0007669"/>
    <property type="project" value="InterPro"/>
</dbReference>
<dbReference type="CDD" id="cd00473">
    <property type="entry name" value="bS6"/>
    <property type="match status" value="1"/>
</dbReference>
<evidence type="ECO:0000313" key="5">
    <source>
        <dbReference type="EMBL" id="OGY59235.1"/>
    </source>
</evidence>
<dbReference type="GO" id="GO:0019843">
    <property type="term" value="F:rRNA binding"/>
    <property type="evidence" value="ECO:0007669"/>
    <property type="project" value="UniProtKB-UniRule"/>
</dbReference>
<dbReference type="HAMAP" id="MF_00360">
    <property type="entry name" value="Ribosomal_bS6"/>
    <property type="match status" value="1"/>
</dbReference>
<dbReference type="InterPro" id="IPR020814">
    <property type="entry name" value="Ribosomal_S6_plastid/chlpt"/>
</dbReference>
<dbReference type="Gene3D" id="3.30.70.60">
    <property type="match status" value="1"/>
</dbReference>
<organism evidence="5 6">
    <name type="scientific">Candidatus Colwellbacteria bacterium RIFCSPLOWO2_01_FULL_48_10</name>
    <dbReference type="NCBI Taxonomy" id="1797690"/>
    <lineage>
        <taxon>Bacteria</taxon>
        <taxon>Candidatus Colwelliibacteriota</taxon>
    </lineage>
</organism>
<evidence type="ECO:0000256" key="2">
    <source>
        <dbReference type="ARBA" id="ARBA00035294"/>
    </source>
</evidence>
<comment type="caution">
    <text evidence="5">The sequence shown here is derived from an EMBL/GenBank/DDBJ whole genome shotgun (WGS) entry which is preliminary data.</text>
</comment>
<evidence type="ECO:0000313" key="6">
    <source>
        <dbReference type="Proteomes" id="UP000178744"/>
    </source>
</evidence>
<comment type="function">
    <text evidence="3">Binds together with bS18 to 16S ribosomal RNA.</text>
</comment>
<proteinExistence type="inferred from homology"/>
<accession>A0A1G1Z3N2</accession>
<dbReference type="InterPro" id="IPR014717">
    <property type="entry name" value="Transl_elong_EF1B/ribsomal_bS6"/>
</dbReference>
<dbReference type="GO" id="GO:0006412">
    <property type="term" value="P:translation"/>
    <property type="evidence" value="ECO:0007669"/>
    <property type="project" value="UniProtKB-UniRule"/>
</dbReference>
<evidence type="ECO:0000256" key="3">
    <source>
        <dbReference type="HAMAP-Rule" id="MF_00360"/>
    </source>
</evidence>
<dbReference type="Pfam" id="PF01250">
    <property type="entry name" value="Ribosomal_S6"/>
    <property type="match status" value="1"/>
</dbReference>
<dbReference type="Proteomes" id="UP000178744">
    <property type="component" value="Unassembled WGS sequence"/>
</dbReference>
<feature type="region of interest" description="Disordered" evidence="4">
    <location>
        <begin position="94"/>
        <end position="121"/>
    </location>
</feature>
<dbReference type="NCBIfam" id="TIGR00166">
    <property type="entry name" value="S6"/>
    <property type="match status" value="1"/>
</dbReference>
<dbReference type="GO" id="GO:0005840">
    <property type="term" value="C:ribosome"/>
    <property type="evidence" value="ECO:0007669"/>
    <property type="project" value="UniProtKB-KW"/>
</dbReference>
<keyword evidence="3 5" id="KW-0689">Ribosomal protein</keyword>
<sequence>MTETTLKNYELSFLLEKEEDSETVWKHLAAVKAEIESKSPVVSTILSYPIKKHAQAYFGYARFNLDGSQINLLNEAMRLDTKVLRHLIIASPPAKMQRQERQESSGRQFRARKPVAKETSNEALEAKLASLTGGVIANNANKDK</sequence>
<keyword evidence="3" id="KW-0699">rRNA-binding</keyword>
<name>A0A1G1Z3N2_9BACT</name>
<dbReference type="SUPFAM" id="SSF54995">
    <property type="entry name" value="Ribosomal protein S6"/>
    <property type="match status" value="1"/>
</dbReference>
<dbReference type="STRING" id="1797690.A3B23_02740"/>
<gene>
    <name evidence="3" type="primary">rpsF</name>
    <name evidence="5" type="ORF">A3B23_02740</name>
</gene>
<protein>
    <recommendedName>
        <fullName evidence="2 3">Small ribosomal subunit protein bS6</fullName>
    </recommendedName>
</protein>
<keyword evidence="3" id="KW-0687">Ribonucleoprotein</keyword>
<keyword evidence="3" id="KW-0694">RNA-binding</keyword>
<dbReference type="InterPro" id="IPR000529">
    <property type="entry name" value="Ribosomal_bS6"/>
</dbReference>
<dbReference type="InterPro" id="IPR035980">
    <property type="entry name" value="Ribosomal_bS6_sf"/>
</dbReference>
<reference evidence="5 6" key="1">
    <citation type="journal article" date="2016" name="Nat. Commun.">
        <title>Thousands of microbial genomes shed light on interconnected biogeochemical processes in an aquifer system.</title>
        <authorList>
            <person name="Anantharaman K."/>
            <person name="Brown C.T."/>
            <person name="Hug L.A."/>
            <person name="Sharon I."/>
            <person name="Castelle C.J."/>
            <person name="Probst A.J."/>
            <person name="Thomas B.C."/>
            <person name="Singh A."/>
            <person name="Wilkins M.J."/>
            <person name="Karaoz U."/>
            <person name="Brodie E.L."/>
            <person name="Williams K.H."/>
            <person name="Hubbard S.S."/>
            <person name="Banfield J.F."/>
        </authorList>
    </citation>
    <scope>NUCLEOTIDE SEQUENCE [LARGE SCALE GENOMIC DNA]</scope>
</reference>